<dbReference type="SUPFAM" id="SSF53335">
    <property type="entry name" value="S-adenosyl-L-methionine-dependent methyltransferases"/>
    <property type="match status" value="1"/>
</dbReference>
<gene>
    <name evidence="2" type="ORF">HHA01_27350</name>
</gene>
<protein>
    <submittedName>
        <fullName evidence="2">Trans-aconitate methyltransferase</fullName>
    </submittedName>
</protein>
<keyword evidence="2" id="KW-0808">Transferase</keyword>
<keyword evidence="3" id="KW-1185">Reference proteome</keyword>
<evidence type="ECO:0000313" key="2">
    <source>
        <dbReference type="EMBL" id="GED23758.1"/>
    </source>
</evidence>
<evidence type="ECO:0000313" key="3">
    <source>
        <dbReference type="Proteomes" id="UP000319812"/>
    </source>
</evidence>
<name>A0A4Y4F9I2_9GAMM</name>
<dbReference type="AlphaFoldDB" id="A0A4Y4F9I2"/>
<evidence type="ECO:0000259" key="1">
    <source>
        <dbReference type="Pfam" id="PF13649"/>
    </source>
</evidence>
<dbReference type="GO" id="GO:0008168">
    <property type="term" value="F:methyltransferase activity"/>
    <property type="evidence" value="ECO:0007669"/>
    <property type="project" value="UniProtKB-KW"/>
</dbReference>
<dbReference type="EMBL" id="BJOC01000048">
    <property type="protein sequence ID" value="GED23758.1"/>
    <property type="molecule type" value="Genomic_DNA"/>
</dbReference>
<dbReference type="InterPro" id="IPR029063">
    <property type="entry name" value="SAM-dependent_MTases_sf"/>
</dbReference>
<dbReference type="Proteomes" id="UP000319812">
    <property type="component" value="Unassembled WGS sequence"/>
</dbReference>
<dbReference type="GO" id="GO:0032259">
    <property type="term" value="P:methylation"/>
    <property type="evidence" value="ECO:0007669"/>
    <property type="project" value="UniProtKB-KW"/>
</dbReference>
<dbReference type="RefSeq" id="WP_141321730.1">
    <property type="nucleotide sequence ID" value="NZ_BJOC01000048.1"/>
</dbReference>
<reference evidence="2 3" key="1">
    <citation type="submission" date="2019-06" db="EMBL/GenBank/DDBJ databases">
        <title>Whole genome shotgun sequence of Halomonas halmophila NBRC 15537.</title>
        <authorList>
            <person name="Hosoyama A."/>
            <person name="Uohara A."/>
            <person name="Ohji S."/>
            <person name="Ichikawa N."/>
        </authorList>
    </citation>
    <scope>NUCLEOTIDE SEQUENCE [LARGE SCALE GENOMIC DNA]</scope>
    <source>
        <strain evidence="2 3">NBRC 15537</strain>
    </source>
</reference>
<feature type="domain" description="Methyltransferase" evidence="1">
    <location>
        <begin position="48"/>
        <end position="148"/>
    </location>
</feature>
<dbReference type="Gene3D" id="3.40.50.150">
    <property type="entry name" value="Vaccinia Virus protein VP39"/>
    <property type="match status" value="1"/>
</dbReference>
<organism evidence="2 3">
    <name type="scientific">Halomonas halmophila</name>
    <dbReference type="NCBI Taxonomy" id="252"/>
    <lineage>
        <taxon>Bacteria</taxon>
        <taxon>Pseudomonadati</taxon>
        <taxon>Pseudomonadota</taxon>
        <taxon>Gammaproteobacteria</taxon>
        <taxon>Oceanospirillales</taxon>
        <taxon>Halomonadaceae</taxon>
        <taxon>Halomonas</taxon>
    </lineage>
</organism>
<dbReference type="OrthoDB" id="7273451at2"/>
<comment type="caution">
    <text evidence="2">The sequence shown here is derived from an EMBL/GenBank/DDBJ whole genome shotgun (WGS) entry which is preliminary data.</text>
</comment>
<dbReference type="Pfam" id="PF13649">
    <property type="entry name" value="Methyltransf_25"/>
    <property type="match status" value="1"/>
</dbReference>
<sequence length="299" mass="32414">MSDSTHFAASWLALREPVDARSRAEPLDRAVAAWLATRAASHGRSVSVLDLGAGSGSNLRYLAPRLGLAQQWALLDQDAGLLAQATRQLPSLPASLEVSARCVDMRGWRETPEALDAWLDGVDLVTASALLDLVSQPWIEALAAAVSRRRAAVLIALSVDGDWQLEAANSDHDASSQRVREDQWVRRHYRAHQVTDKGAGAALGGAAPEAMAAALQARGYRLQMADSHWVLQAPADRALGEALLEGWREAVSEQVPDVTVEVERWHAARLASWQRGELIIRVGHRDLLALPDSEGHDHG</sequence>
<dbReference type="InterPro" id="IPR041698">
    <property type="entry name" value="Methyltransf_25"/>
</dbReference>
<keyword evidence="2" id="KW-0489">Methyltransferase</keyword>
<accession>A0A4Y4F9I2</accession>
<proteinExistence type="predicted"/>